<evidence type="ECO:0000256" key="3">
    <source>
        <dbReference type="PROSITE-ProRule" id="PRU00169"/>
    </source>
</evidence>
<dbReference type="Pfam" id="PF00072">
    <property type="entry name" value="Response_reg"/>
    <property type="match status" value="1"/>
</dbReference>
<protein>
    <recommendedName>
        <fullName evidence="10">Diguanylate cyclase</fullName>
    </recommendedName>
</protein>
<dbReference type="SMART" id="SM00052">
    <property type="entry name" value="EAL"/>
    <property type="match status" value="1"/>
</dbReference>
<dbReference type="EMBL" id="PPGH01000035">
    <property type="protein sequence ID" value="PQJ96084.1"/>
    <property type="molecule type" value="Genomic_DNA"/>
</dbReference>
<dbReference type="InterPro" id="IPR029787">
    <property type="entry name" value="Nucleotide_cyclase"/>
</dbReference>
<dbReference type="OrthoDB" id="8553030at2"/>
<keyword evidence="2" id="KW-0238">DNA-binding</keyword>
<dbReference type="PANTHER" id="PTHR44757:SF2">
    <property type="entry name" value="BIOFILM ARCHITECTURE MAINTENANCE PROTEIN MBAA"/>
    <property type="match status" value="1"/>
</dbReference>
<accession>A0A2S7XQQ7</accession>
<evidence type="ECO:0008006" key="10">
    <source>
        <dbReference type="Google" id="ProtNLM"/>
    </source>
</evidence>
<keyword evidence="9" id="KW-1185">Reference proteome</keyword>
<proteinExistence type="predicted"/>
<dbReference type="Pfam" id="PF00563">
    <property type="entry name" value="EAL"/>
    <property type="match status" value="1"/>
</dbReference>
<evidence type="ECO:0000259" key="5">
    <source>
        <dbReference type="PROSITE" id="PS50110"/>
    </source>
</evidence>
<dbReference type="PANTHER" id="PTHR44757">
    <property type="entry name" value="DIGUANYLATE CYCLASE DGCP"/>
    <property type="match status" value="1"/>
</dbReference>
<dbReference type="CDD" id="cd01948">
    <property type="entry name" value="EAL"/>
    <property type="match status" value="1"/>
</dbReference>
<evidence type="ECO:0000313" key="8">
    <source>
        <dbReference type="EMBL" id="PQJ96084.1"/>
    </source>
</evidence>
<comment type="caution">
    <text evidence="8">The sequence shown here is derived from an EMBL/GenBank/DDBJ whole genome shotgun (WGS) entry which is preliminary data.</text>
</comment>
<dbReference type="Gene3D" id="3.20.20.450">
    <property type="entry name" value="EAL domain"/>
    <property type="match status" value="1"/>
</dbReference>
<organism evidence="8 9">
    <name type="scientific">Chromatium okenii</name>
    <dbReference type="NCBI Taxonomy" id="61644"/>
    <lineage>
        <taxon>Bacteria</taxon>
        <taxon>Pseudomonadati</taxon>
        <taxon>Pseudomonadota</taxon>
        <taxon>Gammaproteobacteria</taxon>
        <taxon>Chromatiales</taxon>
        <taxon>Chromatiaceae</taxon>
        <taxon>Chromatium</taxon>
    </lineage>
</organism>
<dbReference type="SMART" id="SM00421">
    <property type="entry name" value="HTH_LUXR"/>
    <property type="match status" value="1"/>
</dbReference>
<feature type="modified residue" description="4-aspartylphosphate" evidence="3">
    <location>
        <position position="85"/>
    </location>
</feature>
<evidence type="ECO:0000259" key="7">
    <source>
        <dbReference type="PROSITE" id="PS50887"/>
    </source>
</evidence>
<dbReference type="SMART" id="SM00267">
    <property type="entry name" value="GGDEF"/>
    <property type="match status" value="1"/>
</dbReference>
<name>A0A2S7XQQ7_9GAMM</name>
<dbReference type="InterPro" id="IPR000792">
    <property type="entry name" value="Tscrpt_reg_LuxR_C"/>
</dbReference>
<feature type="domain" description="HTH luxR-type" evidence="4">
    <location>
        <begin position="165"/>
        <end position="230"/>
    </location>
</feature>
<dbReference type="PROSITE" id="PS50043">
    <property type="entry name" value="HTH_LUXR_2"/>
    <property type="match status" value="1"/>
</dbReference>
<dbReference type="Gene3D" id="1.10.10.10">
    <property type="entry name" value="Winged helix-like DNA-binding domain superfamily/Winged helix DNA-binding domain"/>
    <property type="match status" value="1"/>
</dbReference>
<dbReference type="Pfam" id="PF00990">
    <property type="entry name" value="GGDEF"/>
    <property type="match status" value="1"/>
</dbReference>
<sequence>MGIAYMSRCESLYCPHTINDNLVTTPTMRGRIILIDDDAEILAAIRSLLELEDYICETYSSALSYLRVQRTEPMDEFIPSCVLCDVKMPELGGLELQRRLAEHNDAPMLLMSGASGAQEVTAAFRAGAVDFLLKPIDIDVLLAAIATALEISCQRRRWRNRNTDLTARISTLTEGECQIARLLARGQSHRDIAEMLNLPLELVNAQRQQIMAKMGVKTLVELVRVIDDINLHLTAEGQPRRVWGTLHDVASQQAKQEEFQQLAHYDHLTHLPNRRLFLERLHQALADSARHHAWGALVFIDLDNFKHINDHFGHDVGDQLLQQVAQRLLSFVRGNDTVARLGGDEFVIIFKYLNTDHVQAVTYADQLGKKILNLLNPPYLIAGHAHQSTPSIGIAHFNGQTASLETVMKQADAAMYQAKERGRNCVCHFDTNLQEALTTREALAADLLAGLDSGQFHLHYQTQVNTDGKITGVEALVRWRHPEHGWIPPDELIPLAERSGLILPLTQWILETACQQLFEWSRIPALEPLNMAVNISTRQFYHPDFVDTVQDILKQCGANPQRLRLELTEDLLLTDIKNSFAKMTALKKSGISFVLDNFGTGYSSLSALRQLPLDGLKIAPDFVNNVLTSPGNSSLPIALISLMRSLGIEVMAEGIENQQQREFLTEQGCLTFQGYLFGYPTPIESLTLN</sequence>
<dbReference type="SMART" id="SM00448">
    <property type="entry name" value="REC"/>
    <property type="match status" value="1"/>
</dbReference>
<dbReference type="InterPro" id="IPR036388">
    <property type="entry name" value="WH-like_DNA-bd_sf"/>
</dbReference>
<dbReference type="GO" id="GO:0003677">
    <property type="term" value="F:DNA binding"/>
    <property type="evidence" value="ECO:0007669"/>
    <property type="project" value="UniProtKB-KW"/>
</dbReference>
<dbReference type="CDD" id="cd06170">
    <property type="entry name" value="LuxR_C_like"/>
    <property type="match status" value="1"/>
</dbReference>
<dbReference type="Gene3D" id="3.40.50.2300">
    <property type="match status" value="1"/>
</dbReference>
<dbReference type="GO" id="GO:0003824">
    <property type="term" value="F:catalytic activity"/>
    <property type="evidence" value="ECO:0007669"/>
    <property type="project" value="UniProtKB-ARBA"/>
</dbReference>
<dbReference type="SUPFAM" id="SSF55073">
    <property type="entry name" value="Nucleotide cyclase"/>
    <property type="match status" value="1"/>
</dbReference>
<dbReference type="InterPro" id="IPR011006">
    <property type="entry name" value="CheY-like_superfamily"/>
</dbReference>
<evidence type="ECO:0000256" key="1">
    <source>
        <dbReference type="ARBA" id="ARBA00001946"/>
    </source>
</evidence>
<dbReference type="InterPro" id="IPR052155">
    <property type="entry name" value="Biofilm_reg_signaling"/>
</dbReference>
<dbReference type="InterPro" id="IPR000160">
    <property type="entry name" value="GGDEF_dom"/>
</dbReference>
<dbReference type="Pfam" id="PF00196">
    <property type="entry name" value="GerE"/>
    <property type="match status" value="1"/>
</dbReference>
<dbReference type="FunFam" id="3.30.70.270:FF:000001">
    <property type="entry name" value="Diguanylate cyclase domain protein"/>
    <property type="match status" value="1"/>
</dbReference>
<evidence type="ECO:0000256" key="2">
    <source>
        <dbReference type="ARBA" id="ARBA00023125"/>
    </source>
</evidence>
<dbReference type="InterPro" id="IPR043128">
    <property type="entry name" value="Rev_trsase/Diguanyl_cyclase"/>
</dbReference>
<dbReference type="InterPro" id="IPR001633">
    <property type="entry name" value="EAL_dom"/>
</dbReference>
<dbReference type="SUPFAM" id="SSF46894">
    <property type="entry name" value="C-terminal effector domain of the bipartite response regulators"/>
    <property type="match status" value="1"/>
</dbReference>
<feature type="domain" description="GGDEF" evidence="7">
    <location>
        <begin position="293"/>
        <end position="431"/>
    </location>
</feature>
<dbReference type="InterPro" id="IPR035919">
    <property type="entry name" value="EAL_sf"/>
</dbReference>
<feature type="domain" description="Response regulatory" evidence="5">
    <location>
        <begin position="31"/>
        <end position="149"/>
    </location>
</feature>
<dbReference type="AlphaFoldDB" id="A0A2S7XQQ7"/>
<dbReference type="PROSITE" id="PS50110">
    <property type="entry name" value="RESPONSE_REGULATORY"/>
    <property type="match status" value="1"/>
</dbReference>
<dbReference type="GO" id="GO:0006355">
    <property type="term" value="P:regulation of DNA-templated transcription"/>
    <property type="evidence" value="ECO:0007669"/>
    <property type="project" value="InterPro"/>
</dbReference>
<dbReference type="Gene3D" id="3.30.70.270">
    <property type="match status" value="1"/>
</dbReference>
<comment type="cofactor">
    <cofactor evidence="1">
        <name>Mg(2+)</name>
        <dbReference type="ChEBI" id="CHEBI:18420"/>
    </cofactor>
</comment>
<dbReference type="SUPFAM" id="SSF141868">
    <property type="entry name" value="EAL domain-like"/>
    <property type="match status" value="1"/>
</dbReference>
<dbReference type="SUPFAM" id="SSF52172">
    <property type="entry name" value="CheY-like"/>
    <property type="match status" value="1"/>
</dbReference>
<dbReference type="Proteomes" id="UP000239936">
    <property type="component" value="Unassembled WGS sequence"/>
</dbReference>
<dbReference type="InterPro" id="IPR016032">
    <property type="entry name" value="Sig_transdc_resp-reg_C-effctor"/>
</dbReference>
<reference evidence="8 9" key="1">
    <citation type="submission" date="2018-01" db="EMBL/GenBank/DDBJ databases">
        <title>The complete genome sequence of Chromatium okenii LaCa, a purple sulfur bacterium with a turbulent life.</title>
        <authorList>
            <person name="Luedin S.M."/>
            <person name="Liechti N."/>
            <person name="Storelli N."/>
            <person name="Danza F."/>
            <person name="Wittwer M."/>
            <person name="Pothier J.F."/>
            <person name="Tonolla M.A."/>
        </authorList>
    </citation>
    <scope>NUCLEOTIDE SEQUENCE [LARGE SCALE GENOMIC DNA]</scope>
    <source>
        <strain evidence="8 9">LaCa</strain>
    </source>
</reference>
<dbReference type="NCBIfam" id="TIGR00254">
    <property type="entry name" value="GGDEF"/>
    <property type="match status" value="1"/>
</dbReference>
<dbReference type="CDD" id="cd01949">
    <property type="entry name" value="GGDEF"/>
    <property type="match status" value="1"/>
</dbReference>
<gene>
    <name evidence="8" type="ORF">CXB77_09685</name>
</gene>
<dbReference type="GO" id="GO:0000160">
    <property type="term" value="P:phosphorelay signal transduction system"/>
    <property type="evidence" value="ECO:0007669"/>
    <property type="project" value="InterPro"/>
</dbReference>
<evidence type="ECO:0000313" key="9">
    <source>
        <dbReference type="Proteomes" id="UP000239936"/>
    </source>
</evidence>
<keyword evidence="3" id="KW-0597">Phosphoprotein</keyword>
<dbReference type="InterPro" id="IPR001789">
    <property type="entry name" value="Sig_transdc_resp-reg_receiver"/>
</dbReference>
<evidence type="ECO:0000259" key="6">
    <source>
        <dbReference type="PROSITE" id="PS50883"/>
    </source>
</evidence>
<feature type="domain" description="EAL" evidence="6">
    <location>
        <begin position="440"/>
        <end position="689"/>
    </location>
</feature>
<evidence type="ECO:0000259" key="4">
    <source>
        <dbReference type="PROSITE" id="PS50043"/>
    </source>
</evidence>
<dbReference type="PROSITE" id="PS50887">
    <property type="entry name" value="GGDEF"/>
    <property type="match status" value="1"/>
</dbReference>
<dbReference type="PROSITE" id="PS50883">
    <property type="entry name" value="EAL"/>
    <property type="match status" value="1"/>
</dbReference>